<sequence length="104" mass="11719">MKLNTVKFGVLALLLFAFSLTTMAQEKKGPNFEKMHKRFDADANGSISLEEYKSAKRKKEVPVERLEKNYAKLDADGNGALTLAELKENWGKSKGKGKKKKKQE</sequence>
<dbReference type="Pfam" id="PF13202">
    <property type="entry name" value="EF-hand_5"/>
    <property type="match status" value="2"/>
</dbReference>
<dbReference type="InterPro" id="IPR018247">
    <property type="entry name" value="EF_Hand_1_Ca_BS"/>
</dbReference>
<name>A0ABP9G7M7_9FLAO</name>
<comment type="caution">
    <text evidence="3">The sequence shown here is derived from an EMBL/GenBank/DDBJ whole genome shotgun (WGS) entry which is preliminary data.</text>
</comment>
<dbReference type="InterPro" id="IPR011992">
    <property type="entry name" value="EF-hand-dom_pair"/>
</dbReference>
<feature type="signal peptide" evidence="1">
    <location>
        <begin position="1"/>
        <end position="24"/>
    </location>
</feature>
<accession>A0ABP9G7M7</accession>
<protein>
    <recommendedName>
        <fullName evidence="2">EF-hand domain-containing protein</fullName>
    </recommendedName>
</protein>
<keyword evidence="4" id="KW-1185">Reference proteome</keyword>
<dbReference type="Gene3D" id="1.10.238.10">
    <property type="entry name" value="EF-hand"/>
    <property type="match status" value="1"/>
</dbReference>
<dbReference type="Proteomes" id="UP001501302">
    <property type="component" value="Unassembled WGS sequence"/>
</dbReference>
<dbReference type="EMBL" id="BAABJJ010000001">
    <property type="protein sequence ID" value="GAA4931904.1"/>
    <property type="molecule type" value="Genomic_DNA"/>
</dbReference>
<evidence type="ECO:0000313" key="4">
    <source>
        <dbReference type="Proteomes" id="UP001501302"/>
    </source>
</evidence>
<proteinExistence type="predicted"/>
<dbReference type="InterPro" id="IPR002048">
    <property type="entry name" value="EF_hand_dom"/>
</dbReference>
<evidence type="ECO:0000256" key="1">
    <source>
        <dbReference type="SAM" id="SignalP"/>
    </source>
</evidence>
<evidence type="ECO:0000259" key="2">
    <source>
        <dbReference type="PROSITE" id="PS50222"/>
    </source>
</evidence>
<organism evidence="3 4">
    <name type="scientific">Algibacter agarivorans</name>
    <dbReference type="NCBI Taxonomy" id="1109741"/>
    <lineage>
        <taxon>Bacteria</taxon>
        <taxon>Pseudomonadati</taxon>
        <taxon>Bacteroidota</taxon>
        <taxon>Flavobacteriia</taxon>
        <taxon>Flavobacteriales</taxon>
        <taxon>Flavobacteriaceae</taxon>
        <taxon>Algibacter</taxon>
    </lineage>
</organism>
<reference evidence="4" key="1">
    <citation type="journal article" date="2019" name="Int. J. Syst. Evol. Microbiol.">
        <title>The Global Catalogue of Microorganisms (GCM) 10K type strain sequencing project: providing services to taxonomists for standard genome sequencing and annotation.</title>
        <authorList>
            <consortium name="The Broad Institute Genomics Platform"/>
            <consortium name="The Broad Institute Genome Sequencing Center for Infectious Disease"/>
            <person name="Wu L."/>
            <person name="Ma J."/>
        </authorList>
    </citation>
    <scope>NUCLEOTIDE SEQUENCE [LARGE SCALE GENOMIC DNA]</scope>
    <source>
        <strain evidence="4">JCM 18285</strain>
    </source>
</reference>
<dbReference type="PROSITE" id="PS00018">
    <property type="entry name" value="EF_HAND_1"/>
    <property type="match status" value="2"/>
</dbReference>
<dbReference type="RefSeq" id="WP_345189388.1">
    <property type="nucleotide sequence ID" value="NZ_BAABJJ010000001.1"/>
</dbReference>
<gene>
    <name evidence="3" type="ORF">GCM10023314_00150</name>
</gene>
<evidence type="ECO:0000313" key="3">
    <source>
        <dbReference type="EMBL" id="GAA4931904.1"/>
    </source>
</evidence>
<dbReference type="SUPFAM" id="SSF47473">
    <property type="entry name" value="EF-hand"/>
    <property type="match status" value="1"/>
</dbReference>
<feature type="domain" description="EF-hand" evidence="2">
    <location>
        <begin position="27"/>
        <end position="62"/>
    </location>
</feature>
<feature type="chain" id="PRO_5045831905" description="EF-hand domain-containing protein" evidence="1">
    <location>
        <begin position="25"/>
        <end position="104"/>
    </location>
</feature>
<keyword evidence="1" id="KW-0732">Signal</keyword>
<dbReference type="PROSITE" id="PS50222">
    <property type="entry name" value="EF_HAND_2"/>
    <property type="match status" value="1"/>
</dbReference>